<proteinExistence type="predicted"/>
<dbReference type="PANTHER" id="PTHR46018:SF2">
    <property type="entry name" value="ZINC PHOSPHODIESTERASE ELAC PROTEIN 1"/>
    <property type="match status" value="1"/>
</dbReference>
<protein>
    <recommendedName>
        <fullName evidence="2">Metallo-beta-lactamase domain-containing protein</fullName>
    </recommendedName>
</protein>
<dbReference type="InterPro" id="IPR001279">
    <property type="entry name" value="Metallo-B-lactamas"/>
</dbReference>
<dbReference type="PANTHER" id="PTHR46018">
    <property type="entry name" value="ZINC PHOSPHODIESTERASE ELAC PROTEIN 1"/>
    <property type="match status" value="1"/>
</dbReference>
<dbReference type="Gene3D" id="3.60.15.10">
    <property type="entry name" value="Ribonuclease Z/Hydroxyacylglutathione hydrolase-like"/>
    <property type="match status" value="1"/>
</dbReference>
<keyword evidence="1" id="KW-0378">Hydrolase</keyword>
<dbReference type="Pfam" id="PF12706">
    <property type="entry name" value="Lactamase_B_2"/>
    <property type="match status" value="1"/>
</dbReference>
<reference evidence="3" key="1">
    <citation type="submission" date="2018-05" db="EMBL/GenBank/DDBJ databases">
        <authorList>
            <person name="Lanie J.A."/>
            <person name="Ng W.-L."/>
            <person name="Kazmierczak K.M."/>
            <person name="Andrzejewski T.M."/>
            <person name="Davidsen T.M."/>
            <person name="Wayne K.J."/>
            <person name="Tettelin H."/>
            <person name="Glass J.I."/>
            <person name="Rusch D."/>
            <person name="Podicherti R."/>
            <person name="Tsui H.-C.T."/>
            <person name="Winkler M.E."/>
        </authorList>
    </citation>
    <scope>NUCLEOTIDE SEQUENCE</scope>
</reference>
<evidence type="ECO:0000313" key="3">
    <source>
        <dbReference type="EMBL" id="SVC66338.1"/>
    </source>
</evidence>
<gene>
    <name evidence="3" type="ORF">METZ01_LOCUS319192</name>
</gene>
<dbReference type="EMBL" id="UINC01103733">
    <property type="protein sequence ID" value="SVC66338.1"/>
    <property type="molecule type" value="Genomic_DNA"/>
</dbReference>
<dbReference type="InterPro" id="IPR044094">
    <property type="entry name" value="AtsA-like_MBL-fold"/>
</dbReference>
<feature type="domain" description="Metallo-beta-lactamase" evidence="2">
    <location>
        <begin position="36"/>
        <end position="241"/>
    </location>
</feature>
<dbReference type="InterPro" id="IPR036866">
    <property type="entry name" value="RibonucZ/Hydroxyglut_hydro"/>
</dbReference>
<dbReference type="AlphaFoldDB" id="A0A382P0R6"/>
<organism evidence="3">
    <name type="scientific">marine metagenome</name>
    <dbReference type="NCBI Taxonomy" id="408172"/>
    <lineage>
        <taxon>unclassified sequences</taxon>
        <taxon>metagenomes</taxon>
        <taxon>ecological metagenomes</taxon>
    </lineage>
</organism>
<name>A0A382P0R6_9ZZZZ</name>
<dbReference type="CDD" id="cd07719">
    <property type="entry name" value="arylsulfatase_AtsA-like_MBL-fold"/>
    <property type="match status" value="1"/>
</dbReference>
<dbReference type="SUPFAM" id="SSF56281">
    <property type="entry name" value="Metallo-hydrolase/oxidoreductase"/>
    <property type="match status" value="1"/>
</dbReference>
<dbReference type="SMART" id="SM00849">
    <property type="entry name" value="Lactamase_B"/>
    <property type="match status" value="1"/>
</dbReference>
<dbReference type="GO" id="GO:0042781">
    <property type="term" value="F:3'-tRNA processing endoribonuclease activity"/>
    <property type="evidence" value="ECO:0007669"/>
    <property type="project" value="TreeGrafter"/>
</dbReference>
<accession>A0A382P0R6</accession>
<sequence>MKYKFIALLLISPMVFSSTQLIILGSGTPNPDPERAGSSYAVLTNGVPYLVDFGPGIIRKAASLSPEWGGQINGMNVINFEHAFLTHIHSDHSMGLSDLLLTPWIMGREKKLKLFGPMGLKGMAQSIVKAYKQDINYRIDGTQPANKTGYMYEFTKLKEGLVYKDENIEVEAFKVNHGDFNDAFGFRFTSTDKVIVFSGDTGPSKTLERYAAGADILVHEVYSHAGFLKKTKAWQKYHKAHHTSTFEIGKIAQRIKPNLLILSHILFWGSSPDEILQEVKSVYDGNVVIANDLMVIN</sequence>
<evidence type="ECO:0000256" key="1">
    <source>
        <dbReference type="ARBA" id="ARBA00022801"/>
    </source>
</evidence>
<evidence type="ECO:0000259" key="2">
    <source>
        <dbReference type="SMART" id="SM00849"/>
    </source>
</evidence>